<evidence type="ECO:0000256" key="1">
    <source>
        <dbReference type="SAM" id="MobiDB-lite"/>
    </source>
</evidence>
<reference evidence="2 3" key="1">
    <citation type="journal article" date="2023" name="Plants (Basel)">
        <title>Bridging the Gap: Combining Genomics and Transcriptomics Approaches to Understand Stylosanthes scabra, an Orphan Legume from the Brazilian Caatinga.</title>
        <authorList>
            <person name="Ferreira-Neto J.R.C."/>
            <person name="da Silva M.D."/>
            <person name="Binneck E."/>
            <person name="de Melo N.F."/>
            <person name="da Silva R.H."/>
            <person name="de Melo A.L.T.M."/>
            <person name="Pandolfi V."/>
            <person name="Bustamante F.O."/>
            <person name="Brasileiro-Vidal A.C."/>
            <person name="Benko-Iseppon A.M."/>
        </authorList>
    </citation>
    <scope>NUCLEOTIDE SEQUENCE [LARGE SCALE GENOMIC DNA]</scope>
    <source>
        <tissue evidence="2">Leaves</tissue>
    </source>
</reference>
<gene>
    <name evidence="2" type="ORF">PIB30_001172</name>
</gene>
<feature type="region of interest" description="Disordered" evidence="1">
    <location>
        <begin position="43"/>
        <end position="63"/>
    </location>
</feature>
<feature type="region of interest" description="Disordered" evidence="1">
    <location>
        <begin position="76"/>
        <end position="106"/>
    </location>
</feature>
<organism evidence="2 3">
    <name type="scientific">Stylosanthes scabra</name>
    <dbReference type="NCBI Taxonomy" id="79078"/>
    <lineage>
        <taxon>Eukaryota</taxon>
        <taxon>Viridiplantae</taxon>
        <taxon>Streptophyta</taxon>
        <taxon>Embryophyta</taxon>
        <taxon>Tracheophyta</taxon>
        <taxon>Spermatophyta</taxon>
        <taxon>Magnoliopsida</taxon>
        <taxon>eudicotyledons</taxon>
        <taxon>Gunneridae</taxon>
        <taxon>Pentapetalae</taxon>
        <taxon>rosids</taxon>
        <taxon>fabids</taxon>
        <taxon>Fabales</taxon>
        <taxon>Fabaceae</taxon>
        <taxon>Papilionoideae</taxon>
        <taxon>50 kb inversion clade</taxon>
        <taxon>dalbergioids sensu lato</taxon>
        <taxon>Dalbergieae</taxon>
        <taxon>Pterocarpus clade</taxon>
        <taxon>Stylosanthes</taxon>
    </lineage>
</organism>
<keyword evidence="3" id="KW-1185">Reference proteome</keyword>
<accession>A0ABU6V3C9</accession>
<sequence>MRAKLLQQPQIDPETTKSQSEQEITAVSAEIQAEIDEDQEIKHKTAHQQFSKNEPEEDAEISDQENFQTIQIHTNLSSQLERQDEENKAQLYEPGSVDSNVTSGFEPATAGEWSELAGVVVLQRPPPEPPDLDPLVQITDKR</sequence>
<dbReference type="EMBL" id="JASCZI010151037">
    <property type="protein sequence ID" value="MED6167275.1"/>
    <property type="molecule type" value="Genomic_DNA"/>
</dbReference>
<evidence type="ECO:0000313" key="2">
    <source>
        <dbReference type="EMBL" id="MED6167275.1"/>
    </source>
</evidence>
<comment type="caution">
    <text evidence="2">The sequence shown here is derived from an EMBL/GenBank/DDBJ whole genome shotgun (WGS) entry which is preliminary data.</text>
</comment>
<proteinExistence type="predicted"/>
<dbReference type="Proteomes" id="UP001341840">
    <property type="component" value="Unassembled WGS sequence"/>
</dbReference>
<feature type="region of interest" description="Disordered" evidence="1">
    <location>
        <begin position="122"/>
        <end position="142"/>
    </location>
</feature>
<evidence type="ECO:0000313" key="3">
    <source>
        <dbReference type="Proteomes" id="UP001341840"/>
    </source>
</evidence>
<feature type="region of interest" description="Disordered" evidence="1">
    <location>
        <begin position="1"/>
        <end position="24"/>
    </location>
</feature>
<name>A0ABU6V3C9_9FABA</name>
<protein>
    <submittedName>
        <fullName evidence="2">Uncharacterized protein</fullName>
    </submittedName>
</protein>